<feature type="binding site" evidence="10">
    <location>
        <position position="269"/>
    </location>
    <ligand>
        <name>Mn(2+)</name>
        <dbReference type="ChEBI" id="CHEBI:29035"/>
    </ligand>
</feature>
<evidence type="ECO:0000313" key="14">
    <source>
        <dbReference type="Proteomes" id="UP000236151"/>
    </source>
</evidence>
<dbReference type="Proteomes" id="UP000236151">
    <property type="component" value="Unassembled WGS sequence"/>
</dbReference>
<keyword evidence="14" id="KW-1185">Reference proteome</keyword>
<evidence type="ECO:0000256" key="9">
    <source>
        <dbReference type="PIRSR" id="PIRSR005091-2"/>
    </source>
</evidence>
<reference evidence="14" key="1">
    <citation type="submission" date="2017-06" db="EMBL/GenBank/DDBJ databases">
        <title>Investigating the central metabolism of Clostridium thermosuccinogenes.</title>
        <authorList>
            <person name="Koendjbiharie J.G."/>
            <person name="Van Kranenburg R."/>
            <person name="Vriesendorp B."/>
        </authorList>
    </citation>
    <scope>NUCLEOTIDE SEQUENCE [LARGE SCALE GENOMIC DNA]</scope>
    <source>
        <strain evidence="14">DSM 5806</strain>
    </source>
</reference>
<dbReference type="AlphaFoldDB" id="A0A2K2FGW4"/>
<dbReference type="GO" id="GO:0046872">
    <property type="term" value="F:metal ion binding"/>
    <property type="evidence" value="ECO:0007669"/>
    <property type="project" value="UniProtKB-KW"/>
</dbReference>
<feature type="binding site" evidence="10">
    <location>
        <position position="484"/>
    </location>
    <ligand>
        <name>Mn(2+)</name>
        <dbReference type="ChEBI" id="CHEBI:29035"/>
    </ligand>
</feature>
<dbReference type="InterPro" id="IPR012160">
    <property type="entry name" value="LtaS-like"/>
</dbReference>
<feature type="binding site" evidence="10">
    <location>
        <position position="311"/>
    </location>
    <ligand>
        <name>Mn(2+)</name>
        <dbReference type="ChEBI" id="CHEBI:29035"/>
    </ligand>
</feature>
<name>A0A2K2FGW4_9CLOT</name>
<dbReference type="CDD" id="cd16015">
    <property type="entry name" value="LTA_synthase"/>
    <property type="match status" value="1"/>
</dbReference>
<dbReference type="InterPro" id="IPR017850">
    <property type="entry name" value="Alkaline_phosphatase_core_sf"/>
</dbReference>
<dbReference type="KEGG" id="cthd:CDO33_09070"/>
<evidence type="ECO:0000256" key="4">
    <source>
        <dbReference type="ARBA" id="ARBA00022475"/>
    </source>
</evidence>
<evidence type="ECO:0000256" key="1">
    <source>
        <dbReference type="ARBA" id="ARBA00004651"/>
    </source>
</evidence>
<organism evidence="13 14">
    <name type="scientific">Clostridium thermosuccinogenes</name>
    <dbReference type="NCBI Taxonomy" id="84032"/>
    <lineage>
        <taxon>Bacteria</taxon>
        <taxon>Bacillati</taxon>
        <taxon>Bacillota</taxon>
        <taxon>Clostridia</taxon>
        <taxon>Eubacteriales</taxon>
        <taxon>Clostridiaceae</taxon>
        <taxon>Clostridium</taxon>
    </lineage>
</organism>
<dbReference type="Gene3D" id="3.40.720.10">
    <property type="entry name" value="Alkaline Phosphatase, subunit A"/>
    <property type="match status" value="1"/>
</dbReference>
<dbReference type="InterPro" id="IPR000917">
    <property type="entry name" value="Sulfatase_N"/>
</dbReference>
<dbReference type="SUPFAM" id="SSF53649">
    <property type="entry name" value="Alkaline phosphatase-like"/>
    <property type="match status" value="1"/>
</dbReference>
<dbReference type="PANTHER" id="PTHR47371">
    <property type="entry name" value="LIPOTEICHOIC ACID SYNTHASE"/>
    <property type="match status" value="1"/>
</dbReference>
<feature type="transmembrane region" description="Helical" evidence="11">
    <location>
        <begin position="61"/>
        <end position="79"/>
    </location>
</feature>
<dbReference type="PANTHER" id="PTHR47371:SF3">
    <property type="entry name" value="PHOSPHOGLYCEROL TRANSFERASE I"/>
    <property type="match status" value="1"/>
</dbReference>
<proteinExistence type="inferred from homology"/>
<keyword evidence="4" id="KW-1003">Cell membrane</keyword>
<feature type="transmembrane region" description="Helical" evidence="11">
    <location>
        <begin position="139"/>
        <end position="155"/>
    </location>
</feature>
<dbReference type="GO" id="GO:0005886">
    <property type="term" value="C:plasma membrane"/>
    <property type="evidence" value="ECO:0007669"/>
    <property type="project" value="UniProtKB-SubCell"/>
</dbReference>
<keyword evidence="6 11" id="KW-1133">Transmembrane helix</keyword>
<evidence type="ECO:0000256" key="5">
    <source>
        <dbReference type="ARBA" id="ARBA00022692"/>
    </source>
</evidence>
<keyword evidence="9" id="KW-0479">Metal-binding</keyword>
<dbReference type="OrthoDB" id="5901192at2"/>
<evidence type="ECO:0000313" key="13">
    <source>
        <dbReference type="EMBL" id="PNU00030.1"/>
    </source>
</evidence>
<gene>
    <name evidence="13" type="ORF">CDQ84_07370</name>
</gene>
<comment type="similarity">
    <text evidence="3">Belongs to the LTA synthase family.</text>
</comment>
<evidence type="ECO:0000256" key="10">
    <source>
        <dbReference type="PIRSR" id="PIRSR005091-3"/>
    </source>
</evidence>
<feature type="domain" description="Sulfatase N-terminal" evidence="12">
    <location>
        <begin position="261"/>
        <end position="548"/>
    </location>
</feature>
<sequence>MKPILNNGKANLNINIEIIEPQKALYWIAFFAGFLIKLTYFNYSVGLNFGSILTSPNSRMFISTFFFLLLVAAIVFVLFNKKRYIALLVVDVLITILLVADILYFRYYRCPITLPVLAQISLVAPAGDSINVLLNPTDVILILEIPVLLRLLFLFRKSGVKSIPFPTRLVTGVLVAAISIGALRLFYKNSDIPMFNYDRNYVAKELGILYFHVHDVQAYVNENILTNKVLTKEDKQLIEEFYANKSKVPKTDNYHGIAQGKNLIMMQLESFQAFLLNREIDGREITPNLNKLLKESVFFENFHYQVGGGNTSDAEFLSNNSLYPAQQGAVYFRYPGNTYHSLPKLLKKQGYDTYVFHAYHPSFWNRANMYKAVGFDKFYSSGDFITPAEEIEGWGLGDKSFLLQSLEKIDKSKPFYSFMITLSSHYAYGSFEDNDEFDVGEYEGTTFGNYIKAAHYVDSAIGGFLEELKKQGLYDNTLLVFYGDHHAFPKDKSEDMQHFLGIDDSEFEWLKYQKVPLIIHYPGLKNGEVMDITGGQIDILPTVANLMGFEVPYAMGKDLLNSEEGYAILRGGSYITDSYIYISNLGEAFDKKTGRKLEEKEYEKDFERFEKELEVSDTILHKNAFKYKLNIN</sequence>
<dbReference type="InterPro" id="IPR050448">
    <property type="entry name" value="OpgB/LTA_synthase_biosynth"/>
</dbReference>
<feature type="binding site" evidence="10">
    <location>
        <position position="485"/>
    </location>
    <ligand>
        <name>Mn(2+)</name>
        <dbReference type="ChEBI" id="CHEBI:29035"/>
    </ligand>
</feature>
<comment type="subcellular location">
    <subcellularLocation>
        <location evidence="1">Cell membrane</location>
        <topology evidence="1">Multi-pass membrane protein</topology>
    </subcellularLocation>
</comment>
<evidence type="ECO:0000256" key="7">
    <source>
        <dbReference type="ARBA" id="ARBA00023136"/>
    </source>
</evidence>
<dbReference type="PIRSF" id="PIRSF005091">
    <property type="entry name" value="Mmb_sulf_HI1246"/>
    <property type="match status" value="1"/>
</dbReference>
<dbReference type="RefSeq" id="WP_103081086.1">
    <property type="nucleotide sequence ID" value="NZ_CP021850.1"/>
</dbReference>
<feature type="transmembrane region" description="Helical" evidence="11">
    <location>
        <begin position="86"/>
        <end position="107"/>
    </location>
</feature>
<comment type="caution">
    <text evidence="13">The sequence shown here is derived from an EMBL/GenBank/DDBJ whole genome shotgun (WGS) entry which is preliminary data.</text>
</comment>
<evidence type="ECO:0000256" key="8">
    <source>
        <dbReference type="PIRSR" id="PIRSR005091-1"/>
    </source>
</evidence>
<feature type="transmembrane region" description="Helical" evidence="11">
    <location>
        <begin position="24"/>
        <end position="41"/>
    </location>
</feature>
<feature type="binding site" evidence="9">
    <location>
        <position position="425"/>
    </location>
    <ligand>
        <name>substrate</name>
    </ligand>
</feature>
<evidence type="ECO:0000256" key="2">
    <source>
        <dbReference type="ARBA" id="ARBA00004936"/>
    </source>
</evidence>
<accession>A0A2K2FGW4</accession>
<evidence type="ECO:0000256" key="11">
    <source>
        <dbReference type="SAM" id="Phobius"/>
    </source>
</evidence>
<evidence type="ECO:0000256" key="6">
    <source>
        <dbReference type="ARBA" id="ARBA00022989"/>
    </source>
</evidence>
<dbReference type="EMBL" id="NIOJ01000014">
    <property type="protein sequence ID" value="PNU00030.1"/>
    <property type="molecule type" value="Genomic_DNA"/>
</dbReference>
<dbReference type="Pfam" id="PF00884">
    <property type="entry name" value="Sulfatase"/>
    <property type="match status" value="1"/>
</dbReference>
<keyword evidence="5 11" id="KW-0812">Transmembrane</keyword>
<feature type="transmembrane region" description="Helical" evidence="11">
    <location>
        <begin position="167"/>
        <end position="187"/>
    </location>
</feature>
<evidence type="ECO:0000259" key="12">
    <source>
        <dbReference type="Pfam" id="PF00884"/>
    </source>
</evidence>
<feature type="active site" evidence="8">
    <location>
        <position position="311"/>
    </location>
</feature>
<keyword evidence="9" id="KW-0464">Manganese</keyword>
<keyword evidence="7 11" id="KW-0472">Membrane</keyword>
<protein>
    <recommendedName>
        <fullName evidence="12">Sulfatase N-terminal domain-containing protein</fullName>
    </recommendedName>
</protein>
<dbReference type="Gene3D" id="3.30.1120.170">
    <property type="match status" value="1"/>
</dbReference>
<evidence type="ECO:0000256" key="3">
    <source>
        <dbReference type="ARBA" id="ARBA00009983"/>
    </source>
</evidence>
<comment type="pathway">
    <text evidence="2">Cell wall biogenesis; lipoteichoic acid biosynthesis.</text>
</comment>